<evidence type="ECO:0000313" key="8">
    <source>
        <dbReference type="Proteomes" id="UP001066276"/>
    </source>
</evidence>
<protein>
    <recommendedName>
        <fullName evidence="9">Interleukin 17B</fullName>
    </recommendedName>
</protein>
<evidence type="ECO:0000256" key="2">
    <source>
        <dbReference type="ARBA" id="ARBA00007236"/>
    </source>
</evidence>
<feature type="transmembrane region" description="Helical" evidence="6">
    <location>
        <begin position="20"/>
        <end position="37"/>
    </location>
</feature>
<dbReference type="Gene3D" id="2.10.90.10">
    <property type="entry name" value="Cystine-knot cytokines"/>
    <property type="match status" value="1"/>
</dbReference>
<keyword evidence="6" id="KW-0812">Transmembrane</keyword>
<gene>
    <name evidence="7" type="ORF">NDU88_005099</name>
</gene>
<accession>A0AAV7PJG0</accession>
<comment type="similarity">
    <text evidence="2">Belongs to the IL-17 family.</text>
</comment>
<organism evidence="7 8">
    <name type="scientific">Pleurodeles waltl</name>
    <name type="common">Iberian ribbed newt</name>
    <dbReference type="NCBI Taxonomy" id="8319"/>
    <lineage>
        <taxon>Eukaryota</taxon>
        <taxon>Metazoa</taxon>
        <taxon>Chordata</taxon>
        <taxon>Craniata</taxon>
        <taxon>Vertebrata</taxon>
        <taxon>Euteleostomi</taxon>
        <taxon>Amphibia</taxon>
        <taxon>Batrachia</taxon>
        <taxon>Caudata</taxon>
        <taxon>Salamandroidea</taxon>
        <taxon>Salamandridae</taxon>
        <taxon>Pleurodelinae</taxon>
        <taxon>Pleurodeles</taxon>
    </lineage>
</organism>
<dbReference type="InterPro" id="IPR010345">
    <property type="entry name" value="IL-17_fam"/>
</dbReference>
<evidence type="ECO:0000256" key="4">
    <source>
        <dbReference type="ARBA" id="ARBA00022525"/>
    </source>
</evidence>
<evidence type="ECO:0000256" key="1">
    <source>
        <dbReference type="ARBA" id="ARBA00004613"/>
    </source>
</evidence>
<keyword evidence="3" id="KW-0202">Cytokine</keyword>
<name>A0AAV7PJG0_PLEWA</name>
<dbReference type="AlphaFoldDB" id="A0AAV7PJG0"/>
<proteinExistence type="inferred from homology"/>
<dbReference type="Proteomes" id="UP001066276">
    <property type="component" value="Chromosome 7"/>
</dbReference>
<comment type="caution">
    <text evidence="7">The sequence shown here is derived from an EMBL/GenBank/DDBJ whole genome shotgun (WGS) entry which is preliminary data.</text>
</comment>
<dbReference type="GO" id="GO:0005615">
    <property type="term" value="C:extracellular space"/>
    <property type="evidence" value="ECO:0007669"/>
    <property type="project" value="UniProtKB-KW"/>
</dbReference>
<dbReference type="EMBL" id="JANPWB010000011">
    <property type="protein sequence ID" value="KAJ1126693.1"/>
    <property type="molecule type" value="Genomic_DNA"/>
</dbReference>
<dbReference type="Pfam" id="PF06083">
    <property type="entry name" value="IL17"/>
    <property type="match status" value="1"/>
</dbReference>
<reference evidence="7" key="1">
    <citation type="journal article" date="2022" name="bioRxiv">
        <title>Sequencing and chromosome-scale assembly of the giantPleurodeles waltlgenome.</title>
        <authorList>
            <person name="Brown T."/>
            <person name="Elewa A."/>
            <person name="Iarovenko S."/>
            <person name="Subramanian E."/>
            <person name="Araus A.J."/>
            <person name="Petzold A."/>
            <person name="Susuki M."/>
            <person name="Suzuki K.-i.T."/>
            <person name="Hayashi T."/>
            <person name="Toyoda A."/>
            <person name="Oliveira C."/>
            <person name="Osipova E."/>
            <person name="Leigh N.D."/>
            <person name="Simon A."/>
            <person name="Yun M.H."/>
        </authorList>
    </citation>
    <scope>NUCLEOTIDE SEQUENCE</scope>
    <source>
        <strain evidence="7">20211129_DDA</strain>
        <tissue evidence="7">Liver</tissue>
    </source>
</reference>
<dbReference type="SUPFAM" id="SSF57501">
    <property type="entry name" value="Cystine-knot cytokines"/>
    <property type="match status" value="1"/>
</dbReference>
<evidence type="ECO:0000256" key="3">
    <source>
        <dbReference type="ARBA" id="ARBA00022514"/>
    </source>
</evidence>
<keyword evidence="8" id="KW-1185">Reference proteome</keyword>
<keyword evidence="6" id="KW-1133">Transmembrane helix</keyword>
<evidence type="ECO:0000313" key="7">
    <source>
        <dbReference type="EMBL" id="KAJ1126693.1"/>
    </source>
</evidence>
<keyword evidence="6" id="KW-0472">Membrane</keyword>
<dbReference type="GO" id="GO:0005125">
    <property type="term" value="F:cytokine activity"/>
    <property type="evidence" value="ECO:0007669"/>
    <property type="project" value="UniProtKB-KW"/>
</dbReference>
<evidence type="ECO:0000256" key="5">
    <source>
        <dbReference type="ARBA" id="ARBA00022729"/>
    </source>
</evidence>
<dbReference type="PRINTS" id="PR01932">
    <property type="entry name" value="INTRLEUKIN17"/>
</dbReference>
<keyword evidence="4" id="KW-0964">Secreted</keyword>
<evidence type="ECO:0000256" key="6">
    <source>
        <dbReference type="SAM" id="Phobius"/>
    </source>
</evidence>
<evidence type="ECO:0008006" key="9">
    <source>
        <dbReference type="Google" id="ProtNLM"/>
    </source>
</evidence>
<comment type="subcellular location">
    <subcellularLocation>
        <location evidence="1">Secreted</location>
    </subcellularLocation>
</comment>
<sequence length="223" mass="25199">MRLSETWASVNILVSTFRKIIFVAISVLVPLVICGAHKHKPKAGKGRKKGRHLEIEQAEGQSPDVIPFEKISTDPLLRVNSPTTAGSRDYTPLDEYEHSLQDMVAQLRNHSQASGGKCEVNLRLWMSNKRSLSPWAYGINHDESRIPVDIPEARCLCTGCINPFTMQEDRSMSSIPIYAKIPVRRLLCPREVQGKKSHRKKKKCQPEYQTVMENIVIGCTCIF</sequence>
<dbReference type="InterPro" id="IPR029034">
    <property type="entry name" value="Cystine-knot_cytokine"/>
</dbReference>
<keyword evidence="5" id="KW-0732">Signal</keyword>
<dbReference type="GO" id="GO:0006954">
    <property type="term" value="P:inflammatory response"/>
    <property type="evidence" value="ECO:0007669"/>
    <property type="project" value="InterPro"/>
</dbReference>
<dbReference type="InterPro" id="IPR020440">
    <property type="entry name" value="IL-17_chr"/>
</dbReference>